<organism evidence="1 2">
    <name type="scientific">Nostoc flagelliforme FACHB-838</name>
    <dbReference type="NCBI Taxonomy" id="2692904"/>
    <lineage>
        <taxon>Bacteria</taxon>
        <taxon>Bacillati</taxon>
        <taxon>Cyanobacteriota</taxon>
        <taxon>Cyanophyceae</taxon>
        <taxon>Nostocales</taxon>
        <taxon>Nostocaceae</taxon>
        <taxon>Nostoc</taxon>
    </lineage>
</organism>
<dbReference type="RefSeq" id="WP_190943752.1">
    <property type="nucleotide sequence ID" value="NZ_JACJSI010000084.1"/>
</dbReference>
<reference evidence="1 2" key="1">
    <citation type="journal article" date="2020" name="ISME J.">
        <title>Comparative genomics reveals insights into cyanobacterial evolution and habitat adaptation.</title>
        <authorList>
            <person name="Chen M.Y."/>
            <person name="Teng W.K."/>
            <person name="Zhao L."/>
            <person name="Hu C.X."/>
            <person name="Zhou Y.K."/>
            <person name="Han B.P."/>
            <person name="Song L.R."/>
            <person name="Shu W.S."/>
        </authorList>
    </citation>
    <scope>NUCLEOTIDE SEQUENCE [LARGE SCALE GENOMIC DNA]</scope>
    <source>
        <strain evidence="1 2">FACHB-838</strain>
    </source>
</reference>
<proteinExistence type="predicted"/>
<evidence type="ECO:0000313" key="1">
    <source>
        <dbReference type="EMBL" id="MBD2533165.1"/>
    </source>
</evidence>
<evidence type="ECO:0008006" key="3">
    <source>
        <dbReference type="Google" id="ProtNLM"/>
    </source>
</evidence>
<dbReference type="PROSITE" id="PS51318">
    <property type="entry name" value="TAT"/>
    <property type="match status" value="1"/>
</dbReference>
<gene>
    <name evidence="1" type="ORF">H6G97_27775</name>
</gene>
<evidence type="ECO:0000313" key="2">
    <source>
        <dbReference type="Proteomes" id="UP000623440"/>
    </source>
</evidence>
<name>A0ABR8DW76_9NOSO</name>
<keyword evidence="2" id="KW-1185">Reference proteome</keyword>
<comment type="caution">
    <text evidence="1">The sequence shown here is derived from an EMBL/GenBank/DDBJ whole genome shotgun (WGS) entry which is preliminary data.</text>
</comment>
<dbReference type="EMBL" id="JACJSI010000084">
    <property type="protein sequence ID" value="MBD2533165.1"/>
    <property type="molecule type" value="Genomic_DNA"/>
</dbReference>
<dbReference type="InterPro" id="IPR006311">
    <property type="entry name" value="TAT_signal"/>
</dbReference>
<protein>
    <recommendedName>
        <fullName evidence="3">Twin-arginine translocation signal domain-containing protein</fullName>
    </recommendedName>
</protein>
<sequence>MFNNHSRRQFLQLAGGLLVATSATVSFPRFRTLAADKSKPILRFQFTIEGGGKGSFYLNTAAAPIAVQGAFGQEFLYFNAVSNFSFSGLDRNLKKQTAGWKVVPGLKAEFLGGFPPGTPGILSGVNYPDGCSTGTANACSITVAVLYLGNLAELPQLSTDPSSYYLIGVDLIQPNGQLNRIDATERKVIALPEGVIVD</sequence>
<dbReference type="Proteomes" id="UP000623440">
    <property type="component" value="Unassembled WGS sequence"/>
</dbReference>
<accession>A0ABR8DW76</accession>